<feature type="region of interest" description="Disordered" evidence="1">
    <location>
        <begin position="265"/>
        <end position="317"/>
    </location>
</feature>
<feature type="region of interest" description="Disordered" evidence="1">
    <location>
        <begin position="183"/>
        <end position="233"/>
    </location>
</feature>
<protein>
    <submittedName>
        <fullName evidence="2">Uncharacterized protein</fullName>
    </submittedName>
</protein>
<dbReference type="Proteomes" id="UP000266841">
    <property type="component" value="Unassembled WGS sequence"/>
</dbReference>
<dbReference type="EMBL" id="AGNL01000112">
    <property type="protein sequence ID" value="EJK78019.1"/>
    <property type="molecule type" value="Genomic_DNA"/>
</dbReference>
<feature type="region of interest" description="Disordered" evidence="1">
    <location>
        <begin position="382"/>
        <end position="434"/>
    </location>
</feature>
<sequence length="1302" mass="148490">MMTDGQRYYFGYVPVYSGATRSLYYDDAYNHYHCSTMSMAHSEPQRHSSRIPLPRHGESPDYALRPPADGRTYTKLEALDLSIDHGKATIIKLIPQGPYLPSTRSLYNYFPPTNEFFSDETIVSLLDNYGPFNSEKWTARVDQIARAKHGRDREYICSLFGGVPRRQLAVGPCNWVCFKGNKNSAPRAKPRARSMRRSLSASGLQALGGNSIADEQPTEHSRTRGRARGLRRSLSSNRLQIELQPLDTQVNSDECSIDRTTEIISRRSSQAPNQKRVPLGGDISNGIDRALARTKSQDSSRKRKPFGDLSNNIYGGDQARASLGKKKLGRQQDIHTTKTSYLAASGHIKCAVIDEIRKRPQNLPLSKEEMVLQELLNNAPNLRSSGYTSRDNEHSCADSAEPIQKRSRGTSQETHTTRPTAPSEAQPQEPHEDKKLDEICQMLRNNFDTSREWEQGSDVSYRQLVRDKHRFDRLAKAITNNNLCRCAAAIATWMKSDDLEAAKKVILDELLNVNDDVKKESKAADYVLQGVRKAVQHHSTKGSRTTDAQAFIYDIALVCVWHNGTASDATMSDREMAQQTGLPRAQISMARDRLDDIIAENSQVKAVQRKKNCNFICEKAEPFIYNWLKCEDGDPSPTRLDTNAKPKKVIDPNTGESVDEARRIWQINTQYQRFEAFLNSPYYAAFQDQYDNRTIGSTSFQKILDKVGTFVDNPRPESCVDEKVSQMVYYMDALCPELGFRLTEGRRTELDSVMLDEGELSRKELSKVLQSRSVYLLTDAFCCEKKERYELEYEDEDKGPISPKFTPISCSYGVDGDEERKCEGCKSKRKLSILDHLLSNEETASKKITVTEWCDAERQGVNKKGKKNKQREPRPTEITVSELVEKFRKQLELCIPHIANIRWLSFVRQKDLRSLKYNKHAIYIQTDFGSTMSLRAAQTKTGSVDDHAVIDNFVVYSNYRVKEVEGKKKVLYDVDVLHFIASTLTKGKKADHSTHNAALDKVIDIYKEKIPGLKLVIINTDNCPNQYRCRQNFIKIASIAERHPGIEIWHVLAVVDNFKGVHDGVSQHLQSRIRREELMGNRTPTAVDVAVNSIKWVEKEDCGWKALEEDGDPKILKKEISTMDSRKVYFVCETKDEMEELEILHPSLKDRLILNDRRYIMDTQGKKHIDGTTEIHEIRSIPQDESLRHSHPRKYNLWVANVPSRVKPGDEDKCMYAGFSKQRKVKMTVGCLSPKQANELIGRDVTYFVDKCPCNGKLVSYDEDSQEWDVVLKRNETDINMTMKYKEVCQAMQMYSHINRSS</sequence>
<comment type="caution">
    <text evidence="2">The sequence shown here is derived from an EMBL/GenBank/DDBJ whole genome shotgun (WGS) entry which is preliminary data.</text>
</comment>
<evidence type="ECO:0000256" key="1">
    <source>
        <dbReference type="SAM" id="MobiDB-lite"/>
    </source>
</evidence>
<gene>
    <name evidence="2" type="ORF">THAOC_00104</name>
</gene>
<evidence type="ECO:0000313" key="2">
    <source>
        <dbReference type="EMBL" id="EJK78019.1"/>
    </source>
</evidence>
<reference evidence="2 3" key="1">
    <citation type="journal article" date="2012" name="Genome Biol.">
        <title>Genome and low-iron response of an oceanic diatom adapted to chronic iron limitation.</title>
        <authorList>
            <person name="Lommer M."/>
            <person name="Specht M."/>
            <person name="Roy A.S."/>
            <person name="Kraemer L."/>
            <person name="Andreson R."/>
            <person name="Gutowska M.A."/>
            <person name="Wolf J."/>
            <person name="Bergner S.V."/>
            <person name="Schilhabel M.B."/>
            <person name="Klostermeier U.C."/>
            <person name="Beiko R.G."/>
            <person name="Rosenstiel P."/>
            <person name="Hippler M."/>
            <person name="Laroche J."/>
        </authorList>
    </citation>
    <scope>NUCLEOTIDE SEQUENCE [LARGE SCALE GENOMIC DNA]</scope>
    <source>
        <strain evidence="2 3">CCMP1005</strain>
    </source>
</reference>
<proteinExistence type="predicted"/>
<organism evidence="2 3">
    <name type="scientific">Thalassiosira oceanica</name>
    <name type="common">Marine diatom</name>
    <dbReference type="NCBI Taxonomy" id="159749"/>
    <lineage>
        <taxon>Eukaryota</taxon>
        <taxon>Sar</taxon>
        <taxon>Stramenopiles</taxon>
        <taxon>Ochrophyta</taxon>
        <taxon>Bacillariophyta</taxon>
        <taxon>Coscinodiscophyceae</taxon>
        <taxon>Thalassiosirophycidae</taxon>
        <taxon>Thalassiosirales</taxon>
        <taxon>Thalassiosiraceae</taxon>
        <taxon>Thalassiosira</taxon>
    </lineage>
</organism>
<feature type="compositionally biased region" description="Polar residues" evidence="1">
    <location>
        <begin position="409"/>
        <end position="426"/>
    </location>
</feature>
<feature type="region of interest" description="Disordered" evidence="1">
    <location>
        <begin position="43"/>
        <end position="64"/>
    </location>
</feature>
<name>K3W4I9_THAOC</name>
<evidence type="ECO:0000313" key="3">
    <source>
        <dbReference type="Proteomes" id="UP000266841"/>
    </source>
</evidence>
<accession>K3W4I9</accession>
<keyword evidence="3" id="KW-1185">Reference proteome</keyword>